<evidence type="ECO:0000256" key="1">
    <source>
        <dbReference type="ARBA" id="ARBA00004141"/>
    </source>
</evidence>
<dbReference type="GO" id="GO:0030148">
    <property type="term" value="P:sphingolipid biosynthetic process"/>
    <property type="evidence" value="ECO:0007669"/>
    <property type="project" value="TreeGrafter"/>
</dbReference>
<comment type="caution">
    <text evidence="11">The sequence shown here is derived from an EMBL/GenBank/DDBJ whole genome shotgun (WGS) entry which is preliminary data.</text>
</comment>
<feature type="transmembrane region" description="Helical" evidence="10">
    <location>
        <begin position="143"/>
        <end position="160"/>
    </location>
</feature>
<gene>
    <name evidence="11" type="ORF">APLA_LOCUS9556</name>
</gene>
<feature type="transmembrane region" description="Helical" evidence="10">
    <location>
        <begin position="113"/>
        <end position="131"/>
    </location>
</feature>
<dbReference type="GO" id="GO:0009922">
    <property type="term" value="F:fatty acid elongase activity"/>
    <property type="evidence" value="ECO:0007669"/>
    <property type="project" value="UniProtKB-EC"/>
</dbReference>
<comment type="similarity">
    <text evidence="10">Belongs to the ELO family.</text>
</comment>
<dbReference type="PANTHER" id="PTHR11157">
    <property type="entry name" value="FATTY ACID ACYL TRANSFERASE-RELATED"/>
    <property type="match status" value="1"/>
</dbReference>
<dbReference type="Proteomes" id="UP000494106">
    <property type="component" value="Unassembled WGS sequence"/>
</dbReference>
<organism evidence="11 12">
    <name type="scientific">Arctia plantaginis</name>
    <name type="common">Wood tiger moth</name>
    <name type="synonym">Phalaena plantaginis</name>
    <dbReference type="NCBI Taxonomy" id="874455"/>
    <lineage>
        <taxon>Eukaryota</taxon>
        <taxon>Metazoa</taxon>
        <taxon>Ecdysozoa</taxon>
        <taxon>Arthropoda</taxon>
        <taxon>Hexapoda</taxon>
        <taxon>Insecta</taxon>
        <taxon>Pterygota</taxon>
        <taxon>Neoptera</taxon>
        <taxon>Endopterygota</taxon>
        <taxon>Lepidoptera</taxon>
        <taxon>Glossata</taxon>
        <taxon>Ditrysia</taxon>
        <taxon>Noctuoidea</taxon>
        <taxon>Erebidae</taxon>
        <taxon>Arctiinae</taxon>
        <taxon>Arctia</taxon>
    </lineage>
</organism>
<keyword evidence="2 10" id="KW-0444">Lipid biosynthesis</keyword>
<proteinExistence type="inferred from homology"/>
<sequence>MDALRRKYNYVIHDLADPRTQDWWGVSNPLVVFSIASAYLYFCKSLGPRLMENRKPFQLKTVLLVYNIFQVGFSLFLAKEALISMTHKDFNLACEPIDFSTTPKALQVATTVWFYYIAKFTELMDTIFFVLRKKYNQVSFLHVYHHTIMTFGCWLTIKYYPGGHLILMGFLNAIVHVVMYTYYLISSFGPEYQKYVWWKRYLTEMQLIQFAIVFVHHCAALFSDCEFSKIANILFCLNAVVFMYMFGRFYLHSYKKKSKA</sequence>
<keyword evidence="9 10" id="KW-0275">Fatty acid biosynthesis</keyword>
<evidence type="ECO:0000256" key="3">
    <source>
        <dbReference type="ARBA" id="ARBA00022679"/>
    </source>
</evidence>
<keyword evidence="5 10" id="KW-0276">Fatty acid metabolism</keyword>
<dbReference type="PROSITE" id="PS01188">
    <property type="entry name" value="ELO"/>
    <property type="match status" value="1"/>
</dbReference>
<evidence type="ECO:0000256" key="6">
    <source>
        <dbReference type="ARBA" id="ARBA00022989"/>
    </source>
</evidence>
<keyword evidence="8 10" id="KW-0472">Membrane</keyword>
<keyword evidence="4 10" id="KW-0812">Transmembrane</keyword>
<feature type="transmembrane region" description="Helical" evidence="10">
    <location>
        <begin position="206"/>
        <end position="223"/>
    </location>
</feature>
<dbReference type="GO" id="GO:0034625">
    <property type="term" value="P:fatty acid elongation, monounsaturated fatty acid"/>
    <property type="evidence" value="ECO:0007669"/>
    <property type="project" value="TreeGrafter"/>
</dbReference>
<keyword evidence="7 10" id="KW-0443">Lipid metabolism</keyword>
<evidence type="ECO:0000256" key="7">
    <source>
        <dbReference type="ARBA" id="ARBA00023098"/>
    </source>
</evidence>
<dbReference type="GO" id="GO:0034626">
    <property type="term" value="P:fatty acid elongation, polyunsaturated fatty acid"/>
    <property type="evidence" value="ECO:0007669"/>
    <property type="project" value="TreeGrafter"/>
</dbReference>
<dbReference type="PANTHER" id="PTHR11157:SF28">
    <property type="entry name" value="ELONGATION OF VERY LONG CHAIN FATTY ACIDS PROTEIN"/>
    <property type="match status" value="1"/>
</dbReference>
<evidence type="ECO:0000256" key="5">
    <source>
        <dbReference type="ARBA" id="ARBA00022832"/>
    </source>
</evidence>
<accession>A0A8S1AED2</accession>
<keyword evidence="6 10" id="KW-1133">Transmembrane helix</keyword>
<feature type="transmembrane region" description="Helical" evidence="10">
    <location>
        <begin position="63"/>
        <end position="83"/>
    </location>
</feature>
<dbReference type="InterPro" id="IPR030457">
    <property type="entry name" value="ELO_CS"/>
</dbReference>
<feature type="transmembrane region" description="Helical" evidence="10">
    <location>
        <begin position="229"/>
        <end position="251"/>
    </location>
</feature>
<keyword evidence="12" id="KW-1185">Reference proteome</keyword>
<dbReference type="GO" id="GO:0019367">
    <property type="term" value="P:fatty acid elongation, saturated fatty acid"/>
    <property type="evidence" value="ECO:0007669"/>
    <property type="project" value="TreeGrafter"/>
</dbReference>
<feature type="transmembrane region" description="Helical" evidence="10">
    <location>
        <begin position="23"/>
        <end position="42"/>
    </location>
</feature>
<dbReference type="AlphaFoldDB" id="A0A8S1AED2"/>
<dbReference type="Pfam" id="PF01151">
    <property type="entry name" value="ELO"/>
    <property type="match status" value="1"/>
</dbReference>
<evidence type="ECO:0000313" key="11">
    <source>
        <dbReference type="EMBL" id="CAB3243588.1"/>
    </source>
</evidence>
<protein>
    <recommendedName>
        <fullName evidence="10">Elongation of very long chain fatty acids protein</fullName>
        <ecNumber evidence="10">2.3.1.199</ecNumber>
    </recommendedName>
    <alternativeName>
        <fullName evidence="10">Very-long-chain 3-oxoacyl-CoA synthase</fullName>
    </alternativeName>
</protein>
<name>A0A8S1AED2_ARCPL</name>
<comment type="catalytic activity">
    <reaction evidence="10">
        <text>a very-long-chain acyl-CoA + malonyl-CoA + H(+) = a very-long-chain 3-oxoacyl-CoA + CO2 + CoA</text>
        <dbReference type="Rhea" id="RHEA:32727"/>
        <dbReference type="ChEBI" id="CHEBI:15378"/>
        <dbReference type="ChEBI" id="CHEBI:16526"/>
        <dbReference type="ChEBI" id="CHEBI:57287"/>
        <dbReference type="ChEBI" id="CHEBI:57384"/>
        <dbReference type="ChEBI" id="CHEBI:90725"/>
        <dbReference type="ChEBI" id="CHEBI:90736"/>
        <dbReference type="EC" id="2.3.1.199"/>
    </reaction>
</comment>
<evidence type="ECO:0000256" key="9">
    <source>
        <dbReference type="ARBA" id="ARBA00023160"/>
    </source>
</evidence>
<dbReference type="GO" id="GO:0042761">
    <property type="term" value="P:very long-chain fatty acid biosynthetic process"/>
    <property type="evidence" value="ECO:0007669"/>
    <property type="project" value="TreeGrafter"/>
</dbReference>
<keyword evidence="3 10" id="KW-0808">Transferase</keyword>
<reference evidence="11 12" key="1">
    <citation type="submission" date="2020-04" db="EMBL/GenBank/DDBJ databases">
        <authorList>
            <person name="Wallbank WR R."/>
            <person name="Pardo Diaz C."/>
            <person name="Kozak K."/>
            <person name="Martin S."/>
            <person name="Jiggins C."/>
            <person name="Moest M."/>
            <person name="Warren A I."/>
            <person name="Byers J.R.P. K."/>
            <person name="Montejo-Kovacevich G."/>
            <person name="Yen C E."/>
        </authorList>
    </citation>
    <scope>NUCLEOTIDE SEQUENCE [LARGE SCALE GENOMIC DNA]</scope>
</reference>
<feature type="transmembrane region" description="Helical" evidence="10">
    <location>
        <begin position="166"/>
        <end position="185"/>
    </location>
</feature>
<dbReference type="OrthoDB" id="434092at2759"/>
<dbReference type="GO" id="GO:0005789">
    <property type="term" value="C:endoplasmic reticulum membrane"/>
    <property type="evidence" value="ECO:0007669"/>
    <property type="project" value="TreeGrafter"/>
</dbReference>
<evidence type="ECO:0000256" key="10">
    <source>
        <dbReference type="RuleBase" id="RU361115"/>
    </source>
</evidence>
<comment type="subcellular location">
    <subcellularLocation>
        <location evidence="1">Membrane</location>
        <topology evidence="1">Multi-pass membrane protein</topology>
    </subcellularLocation>
</comment>
<dbReference type="EMBL" id="CADEBC010000519">
    <property type="protein sequence ID" value="CAB3243588.1"/>
    <property type="molecule type" value="Genomic_DNA"/>
</dbReference>
<evidence type="ECO:0000256" key="2">
    <source>
        <dbReference type="ARBA" id="ARBA00022516"/>
    </source>
</evidence>
<evidence type="ECO:0000256" key="8">
    <source>
        <dbReference type="ARBA" id="ARBA00023136"/>
    </source>
</evidence>
<evidence type="ECO:0000313" key="12">
    <source>
        <dbReference type="Proteomes" id="UP000494106"/>
    </source>
</evidence>
<dbReference type="InterPro" id="IPR002076">
    <property type="entry name" value="ELO_fam"/>
</dbReference>
<evidence type="ECO:0000256" key="4">
    <source>
        <dbReference type="ARBA" id="ARBA00022692"/>
    </source>
</evidence>
<dbReference type="EC" id="2.3.1.199" evidence="10"/>